<keyword evidence="1" id="KW-0472">Membrane</keyword>
<evidence type="ECO:0000313" key="2">
    <source>
        <dbReference type="EMBL" id="AIF65556.1"/>
    </source>
</evidence>
<dbReference type="Pfam" id="PF11139">
    <property type="entry name" value="SfLAP"/>
    <property type="match status" value="1"/>
</dbReference>
<dbReference type="AlphaFoldDB" id="A0A075LGX1"/>
<organism evidence="2 4">
    <name type="scientific">Terribacillus saccharophilus</name>
    <dbReference type="NCBI Taxonomy" id="361277"/>
    <lineage>
        <taxon>Bacteria</taxon>
        <taxon>Bacillati</taxon>
        <taxon>Bacillota</taxon>
        <taxon>Bacilli</taxon>
        <taxon>Bacillales</taxon>
        <taxon>Bacillaceae</taxon>
        <taxon>Terribacillus</taxon>
    </lineage>
</organism>
<dbReference type="KEGG" id="tap:GZ22_02105"/>
<keyword evidence="1" id="KW-1133">Transmembrane helix</keyword>
<feature type="transmembrane region" description="Helical" evidence="1">
    <location>
        <begin position="42"/>
        <end position="66"/>
    </location>
</feature>
<evidence type="ECO:0000256" key="1">
    <source>
        <dbReference type="SAM" id="Phobius"/>
    </source>
</evidence>
<dbReference type="RefSeq" id="WP_038558202.1">
    <property type="nucleotide sequence ID" value="NZ_CP008876.1"/>
</dbReference>
<keyword evidence="1" id="KW-0812">Transmembrane</keyword>
<gene>
    <name evidence="2" type="ORF">GZ22_02105</name>
    <name evidence="3" type="ORF">SAMN04489762_2946</name>
</gene>
<dbReference type="GeneID" id="34222255"/>
<sequence length="219" mass="24209">MQTELLLIIGGLALLDMISPVALGVTFYWITEKHSDTTQKLFIYLATIAVLYFSFGLLLLLGLDFLLDNVVEFLQTRMVSWFVFILGIILFVISFYVPKKRSTLVPIKRGPEHRGHALSLGIFTFLLEAGTALPYIAATGIIAAADSTLGQSLALLGVYNLLMILPCILLYMLFQFAGESLKTKASTLLQKLQQSTGSALSWILCLAGLVLIYYTVDYL</sequence>
<protein>
    <submittedName>
        <fullName evidence="3">Sap, sulfolipid-1-addressing protein</fullName>
    </submittedName>
</protein>
<accession>A0AAX2EID8</accession>
<proteinExistence type="predicted"/>
<feature type="transmembrane region" description="Helical" evidence="1">
    <location>
        <begin position="6"/>
        <end position="30"/>
    </location>
</feature>
<feature type="transmembrane region" description="Helical" evidence="1">
    <location>
        <begin position="157"/>
        <end position="178"/>
    </location>
</feature>
<dbReference type="Proteomes" id="UP000027980">
    <property type="component" value="Chromosome"/>
</dbReference>
<accession>A0A075LGX1</accession>
<reference evidence="3 5" key="2">
    <citation type="submission" date="2016-10" db="EMBL/GenBank/DDBJ databases">
        <authorList>
            <person name="Varghese N."/>
            <person name="Submissions S."/>
        </authorList>
    </citation>
    <scope>NUCLEOTIDE SEQUENCE [LARGE SCALE GENOMIC DNA]</scope>
    <source>
        <strain evidence="3 5">DSM 21619</strain>
    </source>
</reference>
<feature type="transmembrane region" description="Helical" evidence="1">
    <location>
        <begin position="78"/>
        <end position="97"/>
    </location>
</feature>
<evidence type="ECO:0000313" key="4">
    <source>
        <dbReference type="Proteomes" id="UP000027980"/>
    </source>
</evidence>
<reference evidence="2 4" key="1">
    <citation type="submission" date="2014-07" db="EMBL/GenBank/DDBJ databases">
        <title>Complete genome sequence of a moderately halophilic bacterium Terribacillus aidingensis MP602, isolated from Cryptomeria fortunei in Tianmu mountain in China.</title>
        <authorList>
            <person name="Wang Y."/>
            <person name="Lu P."/>
            <person name="Zhang L."/>
        </authorList>
    </citation>
    <scope>NUCLEOTIDE SEQUENCE [LARGE SCALE GENOMIC DNA]</scope>
    <source>
        <strain evidence="2 4">MP602</strain>
    </source>
</reference>
<feature type="transmembrane region" description="Helical" evidence="1">
    <location>
        <begin position="118"/>
        <end position="145"/>
    </location>
</feature>
<dbReference type="EMBL" id="CP008876">
    <property type="protein sequence ID" value="AIF65556.1"/>
    <property type="molecule type" value="Genomic_DNA"/>
</dbReference>
<evidence type="ECO:0000313" key="3">
    <source>
        <dbReference type="EMBL" id="SEN87034.1"/>
    </source>
</evidence>
<name>A0A075LGX1_9BACI</name>
<dbReference type="EMBL" id="FOCD01000004">
    <property type="protein sequence ID" value="SEN87034.1"/>
    <property type="molecule type" value="Genomic_DNA"/>
</dbReference>
<dbReference type="Proteomes" id="UP000199735">
    <property type="component" value="Unassembled WGS sequence"/>
</dbReference>
<feature type="transmembrane region" description="Helical" evidence="1">
    <location>
        <begin position="199"/>
        <end position="216"/>
    </location>
</feature>
<dbReference type="HOGENOM" id="CLU_082333_1_1_9"/>
<dbReference type="InterPro" id="IPR021315">
    <property type="entry name" value="Gap/Sap"/>
</dbReference>
<evidence type="ECO:0000313" key="5">
    <source>
        <dbReference type="Proteomes" id="UP000199735"/>
    </source>
</evidence>